<dbReference type="InterPro" id="IPR011856">
    <property type="entry name" value="tRNA_endonuc-like_dom_sf"/>
</dbReference>
<dbReference type="Proteomes" id="UP000468443">
    <property type="component" value="Unassembled WGS sequence"/>
</dbReference>
<dbReference type="InterPro" id="IPR011335">
    <property type="entry name" value="Restrct_endonuc-II-like"/>
</dbReference>
<dbReference type="InterPro" id="IPR003509">
    <property type="entry name" value="UPF0102_YraN-like"/>
</dbReference>
<keyword evidence="4" id="KW-1185">Reference proteome</keyword>
<dbReference type="Pfam" id="PF02021">
    <property type="entry name" value="UPF0102"/>
    <property type="match status" value="1"/>
</dbReference>
<dbReference type="HAMAP" id="MF_00048">
    <property type="entry name" value="UPF0102"/>
    <property type="match status" value="1"/>
</dbReference>
<keyword evidence="3" id="KW-0255">Endonuclease</keyword>
<accession>A0A6P0UAY4</accession>
<protein>
    <recommendedName>
        <fullName evidence="2">UPF0102 protein GWK09_04025</fullName>
    </recommendedName>
</protein>
<evidence type="ECO:0000256" key="2">
    <source>
        <dbReference type="HAMAP-Rule" id="MF_00048"/>
    </source>
</evidence>
<name>A0A6P0UAY4_9FLAO</name>
<reference evidence="3 4" key="1">
    <citation type="submission" date="2020-01" db="EMBL/GenBank/DDBJ databases">
        <title>Muriicola jejuensis KCTC 22299.</title>
        <authorList>
            <person name="Wang G."/>
        </authorList>
    </citation>
    <scope>NUCLEOTIDE SEQUENCE [LARGE SCALE GENOMIC DNA]</scope>
    <source>
        <strain evidence="3 4">KCTC 22299</strain>
    </source>
</reference>
<dbReference type="PANTHER" id="PTHR34039:SF1">
    <property type="entry name" value="UPF0102 PROTEIN YRAN"/>
    <property type="match status" value="1"/>
</dbReference>
<dbReference type="AlphaFoldDB" id="A0A6P0UAY4"/>
<evidence type="ECO:0000313" key="4">
    <source>
        <dbReference type="Proteomes" id="UP000468443"/>
    </source>
</evidence>
<dbReference type="GO" id="GO:0003676">
    <property type="term" value="F:nucleic acid binding"/>
    <property type="evidence" value="ECO:0007669"/>
    <property type="project" value="InterPro"/>
</dbReference>
<keyword evidence="3" id="KW-0378">Hydrolase</keyword>
<sequence length="119" mass="13834">MRLQNVLGRKGEDLAAGWLTERGYIILRRNYRFGKAEIDLLAQKGDILAVVEVKMRRAGHLQPLDLSIGQKKRNLLIQAADHYVLENLLDVDVRFDIIYILHFQDRYTLEHLQAAFSPY</sequence>
<comment type="caution">
    <text evidence="3">The sequence shown here is derived from an EMBL/GenBank/DDBJ whole genome shotgun (WGS) entry which is preliminary data.</text>
</comment>
<dbReference type="PANTHER" id="PTHR34039">
    <property type="entry name" value="UPF0102 PROTEIN YRAN"/>
    <property type="match status" value="1"/>
</dbReference>
<evidence type="ECO:0000256" key="1">
    <source>
        <dbReference type="ARBA" id="ARBA00006738"/>
    </source>
</evidence>
<dbReference type="EMBL" id="JAABOP010000001">
    <property type="protein sequence ID" value="NER09670.1"/>
    <property type="molecule type" value="Genomic_DNA"/>
</dbReference>
<dbReference type="RefSeq" id="WP_163691713.1">
    <property type="nucleotide sequence ID" value="NZ_FXTW01000001.1"/>
</dbReference>
<gene>
    <name evidence="3" type="ORF">GWK09_04025</name>
</gene>
<comment type="similarity">
    <text evidence="1 2">Belongs to the UPF0102 family.</text>
</comment>
<dbReference type="GO" id="GO:0004519">
    <property type="term" value="F:endonuclease activity"/>
    <property type="evidence" value="ECO:0007669"/>
    <property type="project" value="UniProtKB-KW"/>
</dbReference>
<evidence type="ECO:0000313" key="3">
    <source>
        <dbReference type="EMBL" id="NER09670.1"/>
    </source>
</evidence>
<dbReference type="CDD" id="cd20736">
    <property type="entry name" value="PoNe_Nuclease"/>
    <property type="match status" value="1"/>
</dbReference>
<proteinExistence type="inferred from homology"/>
<organism evidence="3 4">
    <name type="scientific">Muriicola jejuensis</name>
    <dbReference type="NCBI Taxonomy" id="504488"/>
    <lineage>
        <taxon>Bacteria</taxon>
        <taxon>Pseudomonadati</taxon>
        <taxon>Bacteroidota</taxon>
        <taxon>Flavobacteriia</taxon>
        <taxon>Flavobacteriales</taxon>
        <taxon>Flavobacteriaceae</taxon>
        <taxon>Muriicola</taxon>
    </lineage>
</organism>
<dbReference type="Gene3D" id="3.40.1350.10">
    <property type="match status" value="1"/>
</dbReference>
<dbReference type="SUPFAM" id="SSF52980">
    <property type="entry name" value="Restriction endonuclease-like"/>
    <property type="match status" value="1"/>
</dbReference>
<keyword evidence="3" id="KW-0540">Nuclease</keyword>